<sequence length="126" mass="14328">MAFELTGKLIVKEDTVKISDRFQKREFVIDVPNEKNPEWNDTIKFQITQDRVDLIEPFNIGEDVKVAFNIRGKKWERDGRVNYFTNLEAWKIDKAGGGAGNAPSGAPMPDQLEELPPEEGGDDFPF</sequence>
<evidence type="ECO:0000313" key="2">
    <source>
        <dbReference type="EMBL" id="PWD97850.1"/>
    </source>
</evidence>
<accession>A0A2U2B458</accession>
<comment type="caution">
    <text evidence="2">The sequence shown here is derived from an EMBL/GenBank/DDBJ whole genome shotgun (WGS) entry which is preliminary data.</text>
</comment>
<evidence type="ECO:0008006" key="4">
    <source>
        <dbReference type="Google" id="ProtNLM"/>
    </source>
</evidence>
<protein>
    <recommendedName>
        <fullName evidence="4">DUF3127 domain-containing protein</fullName>
    </recommendedName>
</protein>
<dbReference type="AlphaFoldDB" id="A0A2U2B458"/>
<dbReference type="RefSeq" id="WP_109265962.1">
    <property type="nucleotide sequence ID" value="NZ_QEWP01000023.1"/>
</dbReference>
<keyword evidence="3" id="KW-1185">Reference proteome</keyword>
<dbReference type="Proteomes" id="UP000244956">
    <property type="component" value="Unassembled WGS sequence"/>
</dbReference>
<dbReference type="OrthoDB" id="598142at2"/>
<dbReference type="Pfam" id="PF11325">
    <property type="entry name" value="DUF3127"/>
    <property type="match status" value="1"/>
</dbReference>
<feature type="region of interest" description="Disordered" evidence="1">
    <location>
        <begin position="95"/>
        <end position="126"/>
    </location>
</feature>
<evidence type="ECO:0000313" key="3">
    <source>
        <dbReference type="Proteomes" id="UP000244956"/>
    </source>
</evidence>
<reference evidence="2 3" key="1">
    <citation type="submission" date="2018-05" db="EMBL/GenBank/DDBJ databases">
        <title>Marinilabilia rubrum sp. nov., isolated from saltern sediment.</title>
        <authorList>
            <person name="Zhang R."/>
        </authorList>
    </citation>
    <scope>NUCLEOTIDE SEQUENCE [LARGE SCALE GENOMIC DNA]</scope>
    <source>
        <strain evidence="2 3">WTE16</strain>
    </source>
</reference>
<gene>
    <name evidence="2" type="ORF">DDZ16_18470</name>
</gene>
<proteinExistence type="predicted"/>
<dbReference type="EMBL" id="QEWP01000023">
    <property type="protein sequence ID" value="PWD97850.1"/>
    <property type="molecule type" value="Genomic_DNA"/>
</dbReference>
<name>A0A2U2B458_9BACT</name>
<dbReference type="InterPro" id="IPR021474">
    <property type="entry name" value="DUF3127"/>
</dbReference>
<organism evidence="2 3">
    <name type="scientific">Marinilabilia rubra</name>
    <dbReference type="NCBI Taxonomy" id="2162893"/>
    <lineage>
        <taxon>Bacteria</taxon>
        <taxon>Pseudomonadati</taxon>
        <taxon>Bacteroidota</taxon>
        <taxon>Bacteroidia</taxon>
        <taxon>Marinilabiliales</taxon>
        <taxon>Marinilabiliaceae</taxon>
        <taxon>Marinilabilia</taxon>
    </lineage>
</organism>
<feature type="compositionally biased region" description="Acidic residues" evidence="1">
    <location>
        <begin position="111"/>
        <end position="126"/>
    </location>
</feature>
<evidence type="ECO:0000256" key="1">
    <source>
        <dbReference type="SAM" id="MobiDB-lite"/>
    </source>
</evidence>